<protein>
    <submittedName>
        <fullName evidence="1">Uncharacterized protein</fullName>
    </submittedName>
</protein>
<accession>A0ABW4N3W9</accession>
<comment type="caution">
    <text evidence="1">The sequence shown here is derived from an EMBL/GenBank/DDBJ whole genome shotgun (WGS) entry which is preliminary data.</text>
</comment>
<sequence>MKAVMIVNEPGEFHELLQLAMLLRKERSAACTFVFIRPDYAAAERHAEVCLSRGFPYIHADPAFSLERIPFSLGQAGLEDYVPASVAHPDWVREGREWAERTARSPKLANLTRRGLTARALGQLSRAFAVANRVLARWRDEEEPSFVRDMASFRLHLARVRRLTAFAFGIHDFLNPDVVIMGQDFAGSENSVFTRVSKSFGAQIVILPFAMGTTKEINESLYYSRAHHLRGDPLSRLVARRYPQWINAYRGRLLLRAPAAEVIAFELSGVTTPQPWTPQSGEGTLLLPSQQAMDYYARAGVPAGQLRLTGSLNDKYWSDPPSARPLNAQAIRSFERLLERNAFRGGVVAAVRGMLGQALLAEDEEADQAERLQRLRFFLGARFRPEGLNERLWAIGQSLQGGDLARTLSPAVAERLGASPSGVRQRKLVVVSWVTNQFGRKGPALEYKDYEQLSRAWAASLQQASQESDAEVIVSLHPTLDPAAMHYLESEFGLVIWPGRLIEIMAQADLFVACVSSTLLWASNLCVPAINYDAYHYGYREFGEAGSIVSVDNSADFDRELGRMLSDDEYRASWRSRAEERRGYWGCFDGLSESRILAALDEAVARRRSA</sequence>
<gene>
    <name evidence="1" type="ORF">ACFSC0_14065</name>
</gene>
<evidence type="ECO:0000313" key="2">
    <source>
        <dbReference type="Proteomes" id="UP001597237"/>
    </source>
</evidence>
<evidence type="ECO:0000313" key="1">
    <source>
        <dbReference type="EMBL" id="MFD1784528.1"/>
    </source>
</evidence>
<reference evidence="2" key="1">
    <citation type="journal article" date="2019" name="Int. J. Syst. Evol. Microbiol.">
        <title>The Global Catalogue of Microorganisms (GCM) 10K type strain sequencing project: providing services to taxonomists for standard genome sequencing and annotation.</title>
        <authorList>
            <consortium name="The Broad Institute Genomics Platform"/>
            <consortium name="The Broad Institute Genome Sequencing Center for Infectious Disease"/>
            <person name="Wu L."/>
            <person name="Ma J."/>
        </authorList>
    </citation>
    <scope>NUCLEOTIDE SEQUENCE [LARGE SCALE GENOMIC DNA]</scope>
    <source>
        <strain evidence="2">DFY28</strain>
    </source>
</reference>
<proteinExistence type="predicted"/>
<dbReference type="Proteomes" id="UP001597237">
    <property type="component" value="Unassembled WGS sequence"/>
</dbReference>
<dbReference type="EMBL" id="JBHUEY010000001">
    <property type="protein sequence ID" value="MFD1784528.1"/>
    <property type="molecule type" value="Genomic_DNA"/>
</dbReference>
<dbReference type="SUPFAM" id="SSF53756">
    <property type="entry name" value="UDP-Glycosyltransferase/glycogen phosphorylase"/>
    <property type="match status" value="1"/>
</dbReference>
<dbReference type="RefSeq" id="WP_377283525.1">
    <property type="nucleotide sequence ID" value="NZ_JBHRSI010000009.1"/>
</dbReference>
<keyword evidence="2" id="KW-1185">Reference proteome</keyword>
<organism evidence="1 2">
    <name type="scientific">Phenylobacterium terrae</name>
    <dbReference type="NCBI Taxonomy" id="2665495"/>
    <lineage>
        <taxon>Bacteria</taxon>
        <taxon>Pseudomonadati</taxon>
        <taxon>Pseudomonadota</taxon>
        <taxon>Alphaproteobacteria</taxon>
        <taxon>Caulobacterales</taxon>
        <taxon>Caulobacteraceae</taxon>
        <taxon>Phenylobacterium</taxon>
    </lineage>
</organism>
<name>A0ABW4N3W9_9CAUL</name>